<comment type="similarity">
    <text evidence="2">Belongs to the VirD4/TraG family.</text>
</comment>
<dbReference type="Gene3D" id="3.40.50.300">
    <property type="entry name" value="P-loop containing nucleotide triphosphate hydrolases"/>
    <property type="match status" value="1"/>
</dbReference>
<comment type="subcellular location">
    <subcellularLocation>
        <location evidence="1">Cell membrane</location>
        <topology evidence="1">Multi-pass membrane protein</topology>
    </subcellularLocation>
</comment>
<keyword evidence="11" id="KW-1185">Reference proteome</keyword>
<evidence type="ECO:0000256" key="2">
    <source>
        <dbReference type="ARBA" id="ARBA00008806"/>
    </source>
</evidence>
<evidence type="ECO:0000313" key="10">
    <source>
        <dbReference type="EMBL" id="SCZ73492.1"/>
    </source>
</evidence>
<dbReference type="Proteomes" id="UP000198767">
    <property type="component" value="Unassembled WGS sequence"/>
</dbReference>
<dbReference type="EMBL" id="FMWG01000017">
    <property type="protein sequence ID" value="SCZ73492.1"/>
    <property type="molecule type" value="Genomic_DNA"/>
</dbReference>
<evidence type="ECO:0000256" key="5">
    <source>
        <dbReference type="ARBA" id="ARBA00022989"/>
    </source>
</evidence>
<evidence type="ECO:0000256" key="6">
    <source>
        <dbReference type="ARBA" id="ARBA00023136"/>
    </source>
</evidence>
<dbReference type="Pfam" id="PF02534">
    <property type="entry name" value="T4SS-DNA_transf"/>
    <property type="match status" value="1"/>
</dbReference>
<feature type="region of interest" description="Disordered" evidence="8">
    <location>
        <begin position="510"/>
        <end position="531"/>
    </location>
</feature>
<keyword evidence="4 9" id="KW-0812">Transmembrane</keyword>
<evidence type="ECO:0000256" key="8">
    <source>
        <dbReference type="SAM" id="MobiDB-lite"/>
    </source>
</evidence>
<dbReference type="AlphaFoldDB" id="A0A1G5RH73"/>
<keyword evidence="7" id="KW-0175">Coiled coil</keyword>
<reference evidence="10 11" key="1">
    <citation type="submission" date="2016-10" db="EMBL/GenBank/DDBJ databases">
        <authorList>
            <person name="de Groot N.N."/>
        </authorList>
    </citation>
    <scope>NUCLEOTIDE SEQUENCE [LARGE SCALE GENOMIC DNA]</scope>
    <source>
        <strain evidence="10 11">U95</strain>
    </source>
</reference>
<evidence type="ECO:0000313" key="11">
    <source>
        <dbReference type="Proteomes" id="UP000198767"/>
    </source>
</evidence>
<dbReference type="CDD" id="cd01127">
    <property type="entry name" value="TrwB_TraG_TraD_VirD4"/>
    <property type="match status" value="2"/>
</dbReference>
<dbReference type="RefSeq" id="WP_090221094.1">
    <property type="nucleotide sequence ID" value="NZ_FMWG01000017.1"/>
</dbReference>
<keyword evidence="6 9" id="KW-0472">Membrane</keyword>
<feature type="compositionally biased region" description="Polar residues" evidence="8">
    <location>
        <begin position="522"/>
        <end position="531"/>
    </location>
</feature>
<name>A0A1G5RH73_9RHOB</name>
<evidence type="ECO:0000256" key="3">
    <source>
        <dbReference type="ARBA" id="ARBA00022475"/>
    </source>
</evidence>
<protein>
    <submittedName>
        <fullName evidence="10">Type IV secretion system protein VirD4</fullName>
    </submittedName>
</protein>
<dbReference type="SUPFAM" id="SSF52540">
    <property type="entry name" value="P-loop containing nucleoside triphosphate hydrolases"/>
    <property type="match status" value="1"/>
</dbReference>
<sequence length="710" mass="77568">MILEKWPELSPAAKGTFIGACVIVAAVGFLMISGYVLSRGLGLAYDPIASMALYPKLVITRGFDGETGRWIKIAGYAGIVPALGMIIAFLMNKPKQDLHGKARFAEDKDIKSAGLRSKNGLIAGFTGPLPSRNYGKPVDKMGRHVEDGGAVKIARKGHLTPKNLLTYGGPEHMFLYAPTRSGKGVGVVVPNLLNWPGSAVVLDIKKENWTLTAGFRQSGGQDVYLFDPLEPNGRTHRWNPLSTVRRGGDFQIEDLQRLADLFIPVQSKDPFFDRAAQTAFVGVGGYLAETPDLPFTLGEIFRQLTLSGDVVKTFKDRIKKRKDDGRPLSWQTEAALTDFISKSENTFESVKSTITANLGLFANPMLDRATSESDFDFADLRKRRMSIYVGITPNNLGRLGPLLNLFFQSCVDANMQELPENNPELKHKVLLCMDEFAAVGELPSFKRGIGYFAGYGLKVLTIIQTPAQLSDIYGTDGAAAYMDNAGVEVVFTPKSLKEARNLSERFGTMAMESKSESRSKHLSNNKGTTISTSEQKRSLMMPQELLAMDQSKALVIIAGQPPVMANKLRFYAEEVFLERSKIAPPEIPSIAPDALDGKISKVEAENLVLRKEQAETREELAAVRDELARITALAAYRDENVAAGQPASVEMTTEEITNPGGIMPERLKLDHSSAREKLAALKKSGKLTSQDGAKELLTSLGVDLPRPAIA</sequence>
<evidence type="ECO:0000256" key="4">
    <source>
        <dbReference type="ARBA" id="ARBA00022692"/>
    </source>
</evidence>
<dbReference type="InterPro" id="IPR027417">
    <property type="entry name" value="P-loop_NTPase"/>
</dbReference>
<dbReference type="PANTHER" id="PTHR37937">
    <property type="entry name" value="CONJUGATIVE TRANSFER: DNA TRANSPORT"/>
    <property type="match status" value="1"/>
</dbReference>
<dbReference type="InterPro" id="IPR003688">
    <property type="entry name" value="TraG/VirD4"/>
</dbReference>
<feature type="coiled-coil region" evidence="7">
    <location>
        <begin position="599"/>
        <end position="626"/>
    </location>
</feature>
<organism evidence="10 11">
    <name type="scientific">Epibacterium ulvae</name>
    <dbReference type="NCBI Taxonomy" id="1156985"/>
    <lineage>
        <taxon>Bacteria</taxon>
        <taxon>Pseudomonadati</taxon>
        <taxon>Pseudomonadota</taxon>
        <taxon>Alphaproteobacteria</taxon>
        <taxon>Rhodobacterales</taxon>
        <taxon>Roseobacteraceae</taxon>
        <taxon>Epibacterium</taxon>
    </lineage>
</organism>
<evidence type="ECO:0000256" key="7">
    <source>
        <dbReference type="SAM" id="Coils"/>
    </source>
</evidence>
<feature type="transmembrane region" description="Helical" evidence="9">
    <location>
        <begin position="12"/>
        <end position="37"/>
    </location>
</feature>
<evidence type="ECO:0000256" key="1">
    <source>
        <dbReference type="ARBA" id="ARBA00004651"/>
    </source>
</evidence>
<dbReference type="STRING" id="1156985.SAMN04488118_11738"/>
<accession>A0A1G5RH73</accession>
<keyword evidence="5 9" id="KW-1133">Transmembrane helix</keyword>
<dbReference type="PANTHER" id="PTHR37937:SF1">
    <property type="entry name" value="CONJUGATIVE TRANSFER: DNA TRANSPORT"/>
    <property type="match status" value="1"/>
</dbReference>
<gene>
    <name evidence="10" type="ORF">SAMN04488118_11738</name>
</gene>
<keyword evidence="3" id="KW-1003">Cell membrane</keyword>
<dbReference type="OrthoDB" id="9759295at2"/>
<evidence type="ECO:0000256" key="9">
    <source>
        <dbReference type="SAM" id="Phobius"/>
    </source>
</evidence>
<dbReference type="GO" id="GO:0005886">
    <property type="term" value="C:plasma membrane"/>
    <property type="evidence" value="ECO:0007669"/>
    <property type="project" value="UniProtKB-SubCell"/>
</dbReference>
<dbReference type="InterPro" id="IPR051539">
    <property type="entry name" value="T4SS-coupling_protein"/>
</dbReference>
<proteinExistence type="inferred from homology"/>
<feature type="transmembrane region" description="Helical" evidence="9">
    <location>
        <begin position="73"/>
        <end position="91"/>
    </location>
</feature>